<feature type="transmembrane region" description="Helical" evidence="8">
    <location>
        <begin position="338"/>
        <end position="358"/>
    </location>
</feature>
<dbReference type="OrthoDB" id="1675410at2"/>
<sequence length="367" mass="39991">MLEGGKINTRQAAYLLIFTIMPTAILFVPAITTKAAGQDGWLSVVVATVFGLLAGGLILALSLRFPGKNLYEFVQVLLGKILGKVIILGYIWYFFHAGAAIIREYGEFLTTAIMPETPLMAFNAIIVLVAVYAVRSGLEVLARIADFIFPLVAGAIGLVVILPLKEIDFSRFLPILENGIKPVIKGAIVPSSWYGEVVIMAVFLAYLNQPEEGKKVVVWGTLVNGLSLLVVVIGAMLVFGAVEAAKLMFPMFSMARMISIGEFLEGVESLVMAIWVAGVFLKIAIYYYVGVLGIGYLFGLKDYRPAVIPYGVAMVMLSVVSYESIMDLVEFLDKIWPPYALSIFQIGLPVILLVVSYLKAGKEEKIS</sequence>
<evidence type="ECO:0000256" key="2">
    <source>
        <dbReference type="ARBA" id="ARBA00007998"/>
    </source>
</evidence>
<dbReference type="GO" id="GO:0009847">
    <property type="term" value="P:spore germination"/>
    <property type="evidence" value="ECO:0007669"/>
    <property type="project" value="InterPro"/>
</dbReference>
<proteinExistence type="inferred from homology"/>
<comment type="subcellular location">
    <subcellularLocation>
        <location evidence="1">Membrane</location>
        <topology evidence="1">Multi-pass membrane protein</topology>
    </subcellularLocation>
</comment>
<evidence type="ECO:0000313" key="10">
    <source>
        <dbReference type="Proteomes" id="UP000197032"/>
    </source>
</evidence>
<dbReference type="GO" id="GO:0016020">
    <property type="term" value="C:membrane"/>
    <property type="evidence" value="ECO:0007669"/>
    <property type="project" value="UniProtKB-SubCell"/>
</dbReference>
<feature type="transmembrane region" description="Helical" evidence="8">
    <location>
        <begin position="218"/>
        <end position="242"/>
    </location>
</feature>
<evidence type="ECO:0000256" key="7">
    <source>
        <dbReference type="ARBA" id="ARBA00023136"/>
    </source>
</evidence>
<evidence type="ECO:0000256" key="3">
    <source>
        <dbReference type="ARBA" id="ARBA00022448"/>
    </source>
</evidence>
<feature type="transmembrane region" description="Helical" evidence="8">
    <location>
        <begin position="140"/>
        <end position="162"/>
    </location>
</feature>
<keyword evidence="4" id="KW-0309">Germination</keyword>
<evidence type="ECO:0000256" key="8">
    <source>
        <dbReference type="SAM" id="Phobius"/>
    </source>
</evidence>
<keyword evidence="7 8" id="KW-0472">Membrane</keyword>
<keyword evidence="10" id="KW-1185">Reference proteome</keyword>
<feature type="transmembrane region" description="Helical" evidence="8">
    <location>
        <begin position="113"/>
        <end position="134"/>
    </location>
</feature>
<dbReference type="Gene3D" id="1.20.1740.10">
    <property type="entry name" value="Amino acid/polyamine transporter I"/>
    <property type="match status" value="1"/>
</dbReference>
<feature type="transmembrane region" description="Helical" evidence="8">
    <location>
        <begin position="183"/>
        <end position="206"/>
    </location>
</feature>
<evidence type="ECO:0000256" key="5">
    <source>
        <dbReference type="ARBA" id="ARBA00022692"/>
    </source>
</evidence>
<feature type="transmembrane region" description="Helical" evidence="8">
    <location>
        <begin position="40"/>
        <end position="61"/>
    </location>
</feature>
<evidence type="ECO:0000256" key="4">
    <source>
        <dbReference type="ARBA" id="ARBA00022544"/>
    </source>
</evidence>
<evidence type="ECO:0000313" key="9">
    <source>
        <dbReference type="EMBL" id="GAW92419.1"/>
    </source>
</evidence>
<feature type="transmembrane region" description="Helical" evidence="8">
    <location>
        <begin position="12"/>
        <end position="33"/>
    </location>
</feature>
<name>A0A1Z5HSB8_9FIRM</name>
<comment type="caution">
    <text evidence="9">The sequence shown here is derived from an EMBL/GenBank/DDBJ whole genome shotgun (WGS) entry which is preliminary data.</text>
</comment>
<protein>
    <submittedName>
        <fullName evidence="9">Spore germination protein</fullName>
    </submittedName>
</protein>
<dbReference type="Proteomes" id="UP000197032">
    <property type="component" value="Unassembled WGS sequence"/>
</dbReference>
<organism evidence="9 10">
    <name type="scientific">Calderihabitans maritimus</name>
    <dbReference type="NCBI Taxonomy" id="1246530"/>
    <lineage>
        <taxon>Bacteria</taxon>
        <taxon>Bacillati</taxon>
        <taxon>Bacillota</taxon>
        <taxon>Clostridia</taxon>
        <taxon>Neomoorellales</taxon>
        <taxon>Calderihabitantaceae</taxon>
        <taxon>Calderihabitans</taxon>
    </lineage>
</organism>
<feature type="transmembrane region" description="Helical" evidence="8">
    <location>
        <begin position="81"/>
        <end position="101"/>
    </location>
</feature>
<dbReference type="Pfam" id="PF03845">
    <property type="entry name" value="Spore_permease"/>
    <property type="match status" value="1"/>
</dbReference>
<dbReference type="AlphaFoldDB" id="A0A1Z5HSB8"/>
<evidence type="ECO:0000256" key="1">
    <source>
        <dbReference type="ARBA" id="ARBA00004141"/>
    </source>
</evidence>
<dbReference type="RefSeq" id="WP_088553779.1">
    <property type="nucleotide sequence ID" value="NZ_BDGJ01000078.1"/>
</dbReference>
<reference evidence="10" key="1">
    <citation type="journal article" date="2017" name="Appl. Environ. Microbiol.">
        <title>Genomic analysis of Calderihabitans maritimus KKC1, a thermophilic hydrogenogenic carboxydotrophic bacterium isolated from marine sediment.</title>
        <authorList>
            <person name="Omae K."/>
            <person name="Yoneda Y."/>
            <person name="Fukuyama Y."/>
            <person name="Yoshida T."/>
            <person name="Sako Y."/>
        </authorList>
    </citation>
    <scope>NUCLEOTIDE SEQUENCE [LARGE SCALE GENOMIC DNA]</scope>
    <source>
        <strain evidence="10">KKC1</strain>
    </source>
</reference>
<dbReference type="PANTHER" id="PTHR34975:SF2">
    <property type="entry name" value="SPORE GERMINATION PROTEIN A2"/>
    <property type="match status" value="1"/>
</dbReference>
<keyword evidence="6 8" id="KW-1133">Transmembrane helix</keyword>
<dbReference type="PANTHER" id="PTHR34975">
    <property type="entry name" value="SPORE GERMINATION PROTEIN A2"/>
    <property type="match status" value="1"/>
</dbReference>
<keyword evidence="3" id="KW-0813">Transport</keyword>
<feature type="transmembrane region" description="Helical" evidence="8">
    <location>
        <begin position="283"/>
        <end position="300"/>
    </location>
</feature>
<evidence type="ECO:0000256" key="6">
    <source>
        <dbReference type="ARBA" id="ARBA00022989"/>
    </source>
</evidence>
<dbReference type="NCBIfam" id="TIGR00912">
    <property type="entry name" value="2A0309"/>
    <property type="match status" value="1"/>
</dbReference>
<accession>A0A1Z5HSB8</accession>
<dbReference type="EMBL" id="BDGJ01000078">
    <property type="protein sequence ID" value="GAW92419.1"/>
    <property type="molecule type" value="Genomic_DNA"/>
</dbReference>
<feature type="transmembrane region" description="Helical" evidence="8">
    <location>
        <begin position="307"/>
        <end position="326"/>
    </location>
</feature>
<dbReference type="InterPro" id="IPR004761">
    <property type="entry name" value="Spore_GerAB"/>
</dbReference>
<comment type="similarity">
    <text evidence="2">Belongs to the amino acid-polyamine-organocation (APC) superfamily. Spore germination protein (SGP) (TC 2.A.3.9) family.</text>
</comment>
<keyword evidence="5 8" id="KW-0812">Transmembrane</keyword>
<gene>
    <name evidence="9" type="ORF">KKC1_15730</name>
</gene>